<keyword evidence="2" id="KW-1185">Reference proteome</keyword>
<accession>A0A4Y3RAV6</accession>
<name>A0A4Y3RAV6_9ACTN</name>
<comment type="caution">
    <text evidence="1">The sequence shown here is derived from an EMBL/GenBank/DDBJ whole genome shotgun (WGS) entry which is preliminary data.</text>
</comment>
<dbReference type="AlphaFoldDB" id="A0A4Y3RAV6"/>
<reference evidence="1 2" key="1">
    <citation type="submission" date="2019-06" db="EMBL/GenBank/DDBJ databases">
        <title>Whole genome shotgun sequence of Streptomyces gardneri NBRC 12865.</title>
        <authorList>
            <person name="Hosoyama A."/>
            <person name="Uohara A."/>
            <person name="Ohji S."/>
            <person name="Ichikawa N."/>
        </authorList>
    </citation>
    <scope>NUCLEOTIDE SEQUENCE [LARGE SCALE GENOMIC DNA]</scope>
    <source>
        <strain evidence="1 2">NBRC 12865</strain>
    </source>
</reference>
<evidence type="ECO:0000313" key="1">
    <source>
        <dbReference type="EMBL" id="GEB54614.1"/>
    </source>
</evidence>
<dbReference type="EMBL" id="BJMN01000002">
    <property type="protein sequence ID" value="GEB54614.1"/>
    <property type="molecule type" value="Genomic_DNA"/>
</dbReference>
<protein>
    <submittedName>
        <fullName evidence="1">Uncharacterized protein</fullName>
    </submittedName>
</protein>
<proteinExistence type="predicted"/>
<dbReference type="Proteomes" id="UP000315226">
    <property type="component" value="Unassembled WGS sequence"/>
</dbReference>
<gene>
    <name evidence="1" type="ORF">SGA01_02190</name>
</gene>
<organism evidence="1 2">
    <name type="scientific">Streptomyces gardneri</name>
    <dbReference type="NCBI Taxonomy" id="66892"/>
    <lineage>
        <taxon>Bacteria</taxon>
        <taxon>Bacillati</taxon>
        <taxon>Actinomycetota</taxon>
        <taxon>Actinomycetes</taxon>
        <taxon>Kitasatosporales</taxon>
        <taxon>Streptomycetaceae</taxon>
        <taxon>Streptomyces</taxon>
    </lineage>
</organism>
<evidence type="ECO:0000313" key="2">
    <source>
        <dbReference type="Proteomes" id="UP000315226"/>
    </source>
</evidence>
<sequence>MAGGDWIAGVRSRTAAQVEVEVAAADPDGVDVHPGFAGPRPSRCVLHEAVRLRSVEGDRLLPGAHRKVPWEIDRVEHMGTLQLFEISGTVRNCAATLRRGVGRVNGLHSGGVCPEPYLDDQC</sequence>